<dbReference type="AlphaFoldDB" id="A0A482TGM2"/>
<dbReference type="Proteomes" id="UP000294028">
    <property type="component" value="Unassembled WGS sequence"/>
</dbReference>
<dbReference type="RefSeq" id="WP_129784793.1">
    <property type="nucleotide sequence ID" value="NZ_RZHH01000002.1"/>
</dbReference>
<keyword evidence="1" id="KW-1133">Transmembrane helix</keyword>
<proteinExistence type="predicted"/>
<keyword evidence="1" id="KW-0472">Membrane</keyword>
<feature type="transmembrane region" description="Helical" evidence="1">
    <location>
        <begin position="78"/>
        <end position="97"/>
    </location>
</feature>
<organism evidence="2 3">
    <name type="scientific">Halogeometricum borinquense</name>
    <dbReference type="NCBI Taxonomy" id="60847"/>
    <lineage>
        <taxon>Archaea</taxon>
        <taxon>Methanobacteriati</taxon>
        <taxon>Methanobacteriota</taxon>
        <taxon>Stenosarchaea group</taxon>
        <taxon>Halobacteria</taxon>
        <taxon>Halobacteriales</taxon>
        <taxon>Haloferacaceae</taxon>
        <taxon>Halogeometricum</taxon>
    </lineage>
</organism>
<reference evidence="2 3" key="1">
    <citation type="submission" date="2018-12" db="EMBL/GenBank/DDBJ databases">
        <title>Genome analysis provides insights into bioremediation potentialities of Halogeometricum borinquense strain N11.</title>
        <authorList>
            <person name="Najjari A."/>
            <person name="Youssef N."/>
            <person name="Fhoula I."/>
            <person name="Ben Dhia O."/>
            <person name="Mahjoubi M."/>
            <person name="Ouzari H.I."/>
            <person name="Cherif A."/>
        </authorList>
    </citation>
    <scope>NUCLEOTIDE SEQUENCE [LARGE SCALE GENOMIC DNA]</scope>
    <source>
        <strain evidence="2 3">N11</strain>
    </source>
</reference>
<gene>
    <name evidence="2" type="ORF">ELS19_10825</name>
</gene>
<evidence type="ECO:0000313" key="3">
    <source>
        <dbReference type="Proteomes" id="UP000294028"/>
    </source>
</evidence>
<accession>A0A482TGM2</accession>
<feature type="transmembrane region" description="Helical" evidence="1">
    <location>
        <begin position="12"/>
        <end position="32"/>
    </location>
</feature>
<keyword evidence="1" id="KW-0812">Transmembrane</keyword>
<name>A0A482TGM2_9EURY</name>
<comment type="caution">
    <text evidence="2">The sequence shown here is derived from an EMBL/GenBank/DDBJ whole genome shotgun (WGS) entry which is preliminary data.</text>
</comment>
<feature type="transmembrane region" description="Helical" evidence="1">
    <location>
        <begin position="103"/>
        <end position="123"/>
    </location>
</feature>
<sequence length="134" mass="14451">MSLHNRLRNGLHSWNTVVFAVFLAGTAISLHGRPLERLPVLKSIASGVLGAILFQFTVGNVWGYAVEYRNTGGSVTDPRFLAPFVVAIAAGAVTYAYNATLDAAVWTAFWAFTIMMVLLALGIRFADGYREGAA</sequence>
<protein>
    <submittedName>
        <fullName evidence="2">Uncharacterized protein</fullName>
    </submittedName>
</protein>
<dbReference type="EMBL" id="RZHH01000002">
    <property type="protein sequence ID" value="RYJ14398.1"/>
    <property type="molecule type" value="Genomic_DNA"/>
</dbReference>
<feature type="transmembrane region" description="Helical" evidence="1">
    <location>
        <begin position="44"/>
        <end position="66"/>
    </location>
</feature>
<evidence type="ECO:0000313" key="2">
    <source>
        <dbReference type="EMBL" id="RYJ14398.1"/>
    </source>
</evidence>
<evidence type="ECO:0000256" key="1">
    <source>
        <dbReference type="SAM" id="Phobius"/>
    </source>
</evidence>